<feature type="transmembrane region" description="Helical" evidence="1">
    <location>
        <begin position="149"/>
        <end position="167"/>
    </location>
</feature>
<dbReference type="GO" id="GO:0016787">
    <property type="term" value="F:hydrolase activity"/>
    <property type="evidence" value="ECO:0007669"/>
    <property type="project" value="UniProtKB-KW"/>
</dbReference>
<dbReference type="Proteomes" id="UP000036923">
    <property type="component" value="Unassembled WGS sequence"/>
</dbReference>
<dbReference type="InterPro" id="IPR000160">
    <property type="entry name" value="GGDEF_dom"/>
</dbReference>
<protein>
    <submittedName>
        <fullName evidence="4">Diguanylate cyclase and metal dependent phosphohydrolase</fullName>
    </submittedName>
</protein>
<dbReference type="eggNOG" id="COG3437">
    <property type="taxonomic scope" value="Bacteria"/>
</dbReference>
<dbReference type="Gene3D" id="1.10.3210.10">
    <property type="entry name" value="Hypothetical protein af1432"/>
    <property type="match status" value="1"/>
</dbReference>
<keyword evidence="1" id="KW-0812">Transmembrane</keyword>
<dbReference type="SMART" id="SM00267">
    <property type="entry name" value="GGDEF"/>
    <property type="match status" value="1"/>
</dbReference>
<proteinExistence type="predicted"/>
<evidence type="ECO:0000259" key="2">
    <source>
        <dbReference type="PROSITE" id="PS50887"/>
    </source>
</evidence>
<feature type="domain" description="GGDEF" evidence="2">
    <location>
        <begin position="203"/>
        <end position="340"/>
    </location>
</feature>
<dbReference type="PANTHER" id="PTHR43155">
    <property type="entry name" value="CYCLIC DI-GMP PHOSPHODIESTERASE PA4108-RELATED"/>
    <property type="match status" value="1"/>
</dbReference>
<dbReference type="AlphaFoldDB" id="A0A0L6JN10"/>
<dbReference type="SUPFAM" id="SSF55073">
    <property type="entry name" value="Nucleotide cyclase"/>
    <property type="match status" value="1"/>
</dbReference>
<gene>
    <name evidence="4" type="ORF">Bccel_2390</name>
</gene>
<name>A0A0L6JN10_9FIRM</name>
<dbReference type="NCBIfam" id="TIGR00254">
    <property type="entry name" value="GGDEF"/>
    <property type="match status" value="1"/>
</dbReference>
<dbReference type="NCBIfam" id="TIGR00277">
    <property type="entry name" value="HDIG"/>
    <property type="match status" value="1"/>
</dbReference>
<keyword evidence="1" id="KW-0472">Membrane</keyword>
<dbReference type="PATRIC" id="fig|398512.5.peg.2492"/>
<dbReference type="EMBL" id="LGTC01000001">
    <property type="protein sequence ID" value="KNY27125.1"/>
    <property type="molecule type" value="Genomic_DNA"/>
</dbReference>
<dbReference type="InterPro" id="IPR003607">
    <property type="entry name" value="HD/PDEase_dom"/>
</dbReference>
<dbReference type="SUPFAM" id="SSF109604">
    <property type="entry name" value="HD-domain/PDEase-like"/>
    <property type="match status" value="1"/>
</dbReference>
<dbReference type="InterPro" id="IPR037522">
    <property type="entry name" value="HD_GYP_dom"/>
</dbReference>
<dbReference type="PROSITE" id="PS51832">
    <property type="entry name" value="HD_GYP"/>
    <property type="match status" value="1"/>
</dbReference>
<dbReference type="PROSITE" id="PS50887">
    <property type="entry name" value="GGDEF"/>
    <property type="match status" value="1"/>
</dbReference>
<sequence length="529" mass="60553">MYRFILNSKILSDICKHKMDIFFIFLSLYLAIKPIFWSGRILFLTLTLPFGILIFSSKYWNLCTRYKPVKYILAFFAFIIYVININIFKFDINYFRGVITDSVSLSIIYSILLTDVVSVVFLSLILFFQIDYMKEFRPAEQVSGIRQGILFSAIYITVIARLFRYLISERDKFRLLSISDSLTPTATMSHAIETGQKWLFHGSSVILLIIDTDRFKQINNTYGYSAGNKILIQVAQVLKVETQEYESIIGRMGGNEFIVLIKDANILPGLLSRRIYNTLKNKLFILDPEIDPIRLSFAIGESHSHNDRNTSIERLLNNADKNMFMNKFKNIRGSIYTKQEPPILTDAGYDFLNVLAEKDMYTFVHSGYTAYYASVLAIELNLPSQTVGDIYTSGWLHDIGKTLISSDIIRKSSKLTDKEYSVMKNHVDYGISILNHLNLPETIMNGVKHHHEYWNGTGYPGNLSGDNIPLEGRIVQIADSYSAMIVKRVYRDTLSHEEALAELKAKSGTQFDPKLVSLFVKKLEAQEAS</sequence>
<dbReference type="Gene3D" id="3.30.70.270">
    <property type="match status" value="1"/>
</dbReference>
<feature type="transmembrane region" description="Helical" evidence="1">
    <location>
        <begin position="107"/>
        <end position="128"/>
    </location>
</feature>
<reference evidence="5" key="1">
    <citation type="submission" date="2015-07" db="EMBL/GenBank/DDBJ databases">
        <title>Near-Complete Genome Sequence of the Cellulolytic Bacterium Bacteroides (Pseudobacteroides) cellulosolvens ATCC 35603.</title>
        <authorList>
            <person name="Dassa B."/>
            <person name="Utturkar S.M."/>
            <person name="Klingeman D.M."/>
            <person name="Hurt R.A."/>
            <person name="Keller M."/>
            <person name="Xu J."/>
            <person name="Reddy Y.H.K."/>
            <person name="Borovok I."/>
            <person name="Grinberg I.R."/>
            <person name="Lamed R."/>
            <person name="Zhivin O."/>
            <person name="Bayer E.A."/>
            <person name="Brown S.D."/>
        </authorList>
    </citation>
    <scope>NUCLEOTIDE SEQUENCE [LARGE SCALE GENOMIC DNA]</scope>
    <source>
        <strain evidence="5">DSM 2933</strain>
    </source>
</reference>
<dbReference type="InterPro" id="IPR006675">
    <property type="entry name" value="HDIG_dom"/>
</dbReference>
<feature type="transmembrane region" description="Helical" evidence="1">
    <location>
        <begin position="69"/>
        <end position="87"/>
    </location>
</feature>
<evidence type="ECO:0000256" key="1">
    <source>
        <dbReference type="SAM" id="Phobius"/>
    </source>
</evidence>
<feature type="domain" description="HD-GYP" evidence="3">
    <location>
        <begin position="340"/>
        <end position="529"/>
    </location>
</feature>
<evidence type="ECO:0000313" key="5">
    <source>
        <dbReference type="Proteomes" id="UP000036923"/>
    </source>
</evidence>
<dbReference type="Pfam" id="PF13487">
    <property type="entry name" value="HD_5"/>
    <property type="match status" value="1"/>
</dbReference>
<dbReference type="InterPro" id="IPR029787">
    <property type="entry name" value="Nucleotide_cyclase"/>
</dbReference>
<dbReference type="Pfam" id="PF00990">
    <property type="entry name" value="GGDEF"/>
    <property type="match status" value="1"/>
</dbReference>
<organism evidence="4 5">
    <name type="scientific">Pseudobacteroides cellulosolvens ATCC 35603 = DSM 2933</name>
    <dbReference type="NCBI Taxonomy" id="398512"/>
    <lineage>
        <taxon>Bacteria</taxon>
        <taxon>Bacillati</taxon>
        <taxon>Bacillota</taxon>
        <taxon>Clostridia</taxon>
        <taxon>Eubacteriales</taxon>
        <taxon>Oscillospiraceae</taxon>
        <taxon>Pseudobacteroides</taxon>
    </lineage>
</organism>
<comment type="caution">
    <text evidence="4">The sequence shown here is derived from an EMBL/GenBank/DDBJ whole genome shotgun (WGS) entry which is preliminary data.</text>
</comment>
<feature type="transmembrane region" description="Helical" evidence="1">
    <location>
        <begin position="43"/>
        <end position="62"/>
    </location>
</feature>
<keyword evidence="4" id="KW-0378">Hydrolase</keyword>
<evidence type="ECO:0000259" key="3">
    <source>
        <dbReference type="PROSITE" id="PS51832"/>
    </source>
</evidence>
<keyword evidence="1" id="KW-1133">Transmembrane helix</keyword>
<dbReference type="RefSeq" id="WP_036941618.1">
    <property type="nucleotide sequence ID" value="NZ_JQKC01000016.1"/>
</dbReference>
<keyword evidence="5" id="KW-1185">Reference proteome</keyword>
<feature type="transmembrane region" description="Helical" evidence="1">
    <location>
        <begin position="21"/>
        <end position="37"/>
    </location>
</feature>
<dbReference type="SMART" id="SM00471">
    <property type="entry name" value="HDc"/>
    <property type="match status" value="1"/>
</dbReference>
<dbReference type="InterPro" id="IPR043128">
    <property type="entry name" value="Rev_trsase/Diguanyl_cyclase"/>
</dbReference>
<dbReference type="CDD" id="cd01949">
    <property type="entry name" value="GGDEF"/>
    <property type="match status" value="1"/>
</dbReference>
<dbReference type="OrthoDB" id="9798833at2"/>
<evidence type="ECO:0000313" key="4">
    <source>
        <dbReference type="EMBL" id="KNY27125.1"/>
    </source>
</evidence>
<dbReference type="STRING" id="398512.Bccel_2390"/>
<dbReference type="PANTHER" id="PTHR43155:SF2">
    <property type="entry name" value="CYCLIC DI-GMP PHOSPHODIESTERASE PA4108"/>
    <property type="match status" value="1"/>
</dbReference>
<accession>A0A0L6JN10</accession>
<dbReference type="CDD" id="cd00077">
    <property type="entry name" value="HDc"/>
    <property type="match status" value="1"/>
</dbReference>